<dbReference type="HAMAP" id="MF_01228">
    <property type="entry name" value="Met_tRNA_synth_type2"/>
    <property type="match status" value="1"/>
</dbReference>
<evidence type="ECO:0000256" key="6">
    <source>
        <dbReference type="ARBA" id="ARBA00022490"/>
    </source>
</evidence>
<comment type="subcellular location">
    <subcellularLocation>
        <location evidence="2">Cytoplasm</location>
    </subcellularLocation>
</comment>
<dbReference type="SUPFAM" id="SSF50249">
    <property type="entry name" value="Nucleic acid-binding proteins"/>
    <property type="match status" value="1"/>
</dbReference>
<dbReference type="FunFam" id="2.170.220.10:FF:000002">
    <property type="entry name" value="Methionine--tRNA ligase"/>
    <property type="match status" value="1"/>
</dbReference>
<keyword evidence="7 16" id="KW-0820">tRNA-binding</keyword>
<keyword evidence="11 16" id="KW-0694">RNA-binding</keyword>
<comment type="subunit">
    <text evidence="3">Homodimer.</text>
</comment>
<comment type="similarity">
    <text evidence="17">Belongs to the class-I aminoacyl-tRNA synthetase family.</text>
</comment>
<evidence type="ECO:0000256" key="2">
    <source>
        <dbReference type="ARBA" id="ARBA00004496"/>
    </source>
</evidence>
<evidence type="ECO:0000256" key="15">
    <source>
        <dbReference type="ARBA" id="ARBA00047364"/>
    </source>
</evidence>
<dbReference type="Gene3D" id="1.10.730.10">
    <property type="entry name" value="Isoleucyl-tRNA Synthetase, Domain 1"/>
    <property type="match status" value="1"/>
</dbReference>
<dbReference type="GO" id="GO:0006431">
    <property type="term" value="P:methionyl-tRNA aminoacylation"/>
    <property type="evidence" value="ECO:0007669"/>
    <property type="project" value="InterPro"/>
</dbReference>
<dbReference type="NCBIfam" id="TIGR00398">
    <property type="entry name" value="metG"/>
    <property type="match status" value="1"/>
</dbReference>
<comment type="caution">
    <text evidence="19">The sequence shown here is derived from an EMBL/GenBank/DDBJ whole genome shotgun (WGS) entry which is preliminary data.</text>
</comment>
<dbReference type="Proteomes" id="UP000074294">
    <property type="component" value="Unassembled WGS sequence"/>
</dbReference>
<evidence type="ECO:0000256" key="11">
    <source>
        <dbReference type="ARBA" id="ARBA00022884"/>
    </source>
</evidence>
<accession>A0A147JSD7</accession>
<dbReference type="InterPro" id="IPR004495">
    <property type="entry name" value="Met-tRNA-synth_bsu_C"/>
</dbReference>
<dbReference type="SUPFAM" id="SSF52374">
    <property type="entry name" value="Nucleotidylyl transferase"/>
    <property type="match status" value="1"/>
</dbReference>
<dbReference type="Gene3D" id="3.40.50.620">
    <property type="entry name" value="HUPs"/>
    <property type="match status" value="1"/>
</dbReference>
<comment type="catalytic activity">
    <reaction evidence="15">
        <text>tRNA(Met) + L-methionine + ATP = L-methionyl-tRNA(Met) + AMP + diphosphate</text>
        <dbReference type="Rhea" id="RHEA:13481"/>
        <dbReference type="Rhea" id="RHEA-COMP:9667"/>
        <dbReference type="Rhea" id="RHEA-COMP:9698"/>
        <dbReference type="ChEBI" id="CHEBI:30616"/>
        <dbReference type="ChEBI" id="CHEBI:33019"/>
        <dbReference type="ChEBI" id="CHEBI:57844"/>
        <dbReference type="ChEBI" id="CHEBI:78442"/>
        <dbReference type="ChEBI" id="CHEBI:78530"/>
        <dbReference type="ChEBI" id="CHEBI:456215"/>
        <dbReference type="EC" id="6.1.1.10"/>
    </reaction>
</comment>
<dbReference type="NCBIfam" id="NF008900">
    <property type="entry name" value="PRK12267.1"/>
    <property type="match status" value="1"/>
</dbReference>
<dbReference type="AlphaFoldDB" id="A0A147JSD7"/>
<dbReference type="Pfam" id="PF09334">
    <property type="entry name" value="tRNA-synt_1g"/>
    <property type="match status" value="1"/>
</dbReference>
<dbReference type="STRING" id="1776334.APZ16_03460"/>
<dbReference type="EC" id="6.1.1.10" evidence="4"/>
<keyword evidence="10 17" id="KW-0067">ATP-binding</keyword>
<reference evidence="19 20" key="1">
    <citation type="journal article" date="2016" name="Nat. Microbiol.">
        <title>Genomic inference of the metabolism of cosmopolitan subsurface Archaea, Hadesarchaea.</title>
        <authorList>
            <person name="Baker B.J."/>
            <person name="Saw J.H."/>
            <person name="Lind A.E."/>
            <person name="Lazar C.S."/>
            <person name="Hinrichs K.-U."/>
            <person name="Teske A.P."/>
            <person name="Ettema T.J."/>
        </authorList>
    </citation>
    <scope>NUCLEOTIDE SEQUENCE [LARGE SCALE GENOMIC DNA]</scope>
</reference>
<dbReference type="FunFam" id="2.40.50.140:FF:000042">
    <property type="entry name" value="Methionine--tRNA ligase"/>
    <property type="match status" value="1"/>
</dbReference>
<dbReference type="InterPro" id="IPR033911">
    <property type="entry name" value="MetRS_core"/>
</dbReference>
<dbReference type="InterPro" id="IPR014758">
    <property type="entry name" value="Met-tRNA_synth"/>
</dbReference>
<dbReference type="PANTHER" id="PTHR43326:SF1">
    <property type="entry name" value="METHIONINE--TRNA LIGASE, MITOCHONDRIAL"/>
    <property type="match status" value="1"/>
</dbReference>
<dbReference type="InterPro" id="IPR041872">
    <property type="entry name" value="Anticodon_Met"/>
</dbReference>
<evidence type="ECO:0000256" key="14">
    <source>
        <dbReference type="ARBA" id="ARBA00030904"/>
    </source>
</evidence>
<dbReference type="GO" id="GO:0005524">
    <property type="term" value="F:ATP binding"/>
    <property type="evidence" value="ECO:0007669"/>
    <property type="project" value="UniProtKB-KW"/>
</dbReference>
<evidence type="ECO:0000256" key="7">
    <source>
        <dbReference type="ARBA" id="ARBA00022555"/>
    </source>
</evidence>
<dbReference type="InterPro" id="IPR023457">
    <property type="entry name" value="Met-tRNA_synth_2"/>
</dbReference>
<keyword evidence="9 17" id="KW-0547">Nucleotide-binding</keyword>
<dbReference type="Gene3D" id="2.40.50.140">
    <property type="entry name" value="Nucleic acid-binding proteins"/>
    <property type="match status" value="1"/>
</dbReference>
<dbReference type="SUPFAM" id="SSF47323">
    <property type="entry name" value="Anticodon-binding domain of a subclass of class I aminoacyl-tRNA synthetases"/>
    <property type="match status" value="1"/>
</dbReference>
<evidence type="ECO:0000256" key="5">
    <source>
        <dbReference type="ARBA" id="ARBA00018753"/>
    </source>
</evidence>
<dbReference type="EMBL" id="LQMQ01000065">
    <property type="protein sequence ID" value="KUO39413.1"/>
    <property type="molecule type" value="Genomic_DNA"/>
</dbReference>
<dbReference type="PANTHER" id="PTHR43326">
    <property type="entry name" value="METHIONYL-TRNA SYNTHETASE"/>
    <property type="match status" value="1"/>
</dbReference>
<dbReference type="NCBIfam" id="TIGR00399">
    <property type="entry name" value="metG_C_term"/>
    <property type="match status" value="1"/>
</dbReference>
<evidence type="ECO:0000256" key="12">
    <source>
        <dbReference type="ARBA" id="ARBA00022917"/>
    </source>
</evidence>
<evidence type="ECO:0000256" key="17">
    <source>
        <dbReference type="RuleBase" id="RU363039"/>
    </source>
</evidence>
<sequence>MGKFYITTPIYYINSVPHIGHAYTTVIADALARWHRLRGDDVFFLTGLDENSAKTLEAAKERGFKDIQAYADSMANLWLSTWRLLEISNDDFIRTTQERHRKNVIELFERIRSKGDIYKGTYEGLYCEGCEAYYTEADLIDGKCPLHLTRPKWLKEENYFFRLSKYADALLKHIEENPDFIQPEARRNEVVNFIKQGLKDISVTRQNQQWGIDVPGEPGQKIWVWFDALINYLLPKKYWPADVHIIAKDIIRFHCIIWPSMLLSAGLELPKRIFAHGFLTVEGQKISKSLGNVIDPAYLVEKYSADVVRYFLIREVSFGQDGNFSEASLEARLNDELADILGNFVHRVLTFIRDRFNSRVPEGKVDRKLEEEILQRVEKIERLLLELKVSQALDEIMAIARRGNEYFQSCKPWEAIKKEKEKAADCILSCVNLVKILCVSLTPFMPEAAAKLAKQLAIEVKHWNQAKAFDIRPGHVIGEPVALFAKLKKAEGPKEKLISIEEFGKLDIRIGRVLAAERVPKSKKLLKLEVDLGREKRTLVAGIAEKYAPEDLVGKNIVVLANLEPAKLMGVTSEGMLLAAEDEAGVSILVTDRPVKPGSKVR</sequence>
<dbReference type="CDD" id="cd00814">
    <property type="entry name" value="MetRS_core"/>
    <property type="match status" value="1"/>
</dbReference>
<dbReference type="GO" id="GO:0000049">
    <property type="term" value="F:tRNA binding"/>
    <property type="evidence" value="ECO:0007669"/>
    <property type="project" value="UniProtKB-UniRule"/>
</dbReference>
<comment type="function">
    <text evidence="1">Is required not only for elongation of protein synthesis but also for the initiation of all mRNA translation through initiator tRNA(fMet) aminoacylation.</text>
</comment>
<evidence type="ECO:0000256" key="4">
    <source>
        <dbReference type="ARBA" id="ARBA00012838"/>
    </source>
</evidence>
<dbReference type="InterPro" id="IPR002547">
    <property type="entry name" value="tRNA-bd_dom"/>
</dbReference>
<proteinExistence type="inferred from homology"/>
<evidence type="ECO:0000256" key="16">
    <source>
        <dbReference type="PROSITE-ProRule" id="PRU00209"/>
    </source>
</evidence>
<dbReference type="GO" id="GO:0005737">
    <property type="term" value="C:cytoplasm"/>
    <property type="evidence" value="ECO:0007669"/>
    <property type="project" value="UniProtKB-SubCell"/>
</dbReference>
<evidence type="ECO:0000256" key="3">
    <source>
        <dbReference type="ARBA" id="ARBA00011738"/>
    </source>
</evidence>
<evidence type="ECO:0000256" key="13">
    <source>
        <dbReference type="ARBA" id="ARBA00023146"/>
    </source>
</evidence>
<keyword evidence="13 17" id="KW-0030">Aminoacyl-tRNA synthetase</keyword>
<dbReference type="InterPro" id="IPR014729">
    <property type="entry name" value="Rossmann-like_a/b/a_fold"/>
</dbReference>
<evidence type="ECO:0000313" key="19">
    <source>
        <dbReference type="EMBL" id="KUO39413.1"/>
    </source>
</evidence>
<keyword evidence="8 17" id="KW-0436">Ligase</keyword>
<dbReference type="InterPro" id="IPR012340">
    <property type="entry name" value="NA-bd_OB-fold"/>
</dbReference>
<evidence type="ECO:0000256" key="8">
    <source>
        <dbReference type="ARBA" id="ARBA00022598"/>
    </source>
</evidence>
<evidence type="ECO:0000256" key="10">
    <source>
        <dbReference type="ARBA" id="ARBA00022840"/>
    </source>
</evidence>
<gene>
    <name evidence="19" type="ORF">APZ16_03460</name>
</gene>
<dbReference type="PROSITE" id="PS50886">
    <property type="entry name" value="TRBD"/>
    <property type="match status" value="1"/>
</dbReference>
<dbReference type="InterPro" id="IPR009080">
    <property type="entry name" value="tRNAsynth_Ia_anticodon-bd"/>
</dbReference>
<feature type="domain" description="TRNA-binding" evidence="18">
    <location>
        <begin position="502"/>
        <end position="602"/>
    </location>
</feature>
<evidence type="ECO:0000256" key="1">
    <source>
        <dbReference type="ARBA" id="ARBA00003314"/>
    </source>
</evidence>
<evidence type="ECO:0000259" key="18">
    <source>
        <dbReference type="PROSITE" id="PS50886"/>
    </source>
</evidence>
<dbReference type="Gene3D" id="2.170.220.10">
    <property type="match status" value="1"/>
</dbReference>
<dbReference type="Pfam" id="PF19303">
    <property type="entry name" value="Anticodon_3"/>
    <property type="match status" value="1"/>
</dbReference>
<keyword evidence="12 17" id="KW-0648">Protein biosynthesis</keyword>
<dbReference type="InterPro" id="IPR015413">
    <property type="entry name" value="Methionyl/Leucyl_tRNA_Synth"/>
</dbReference>
<keyword evidence="6" id="KW-0963">Cytoplasm</keyword>
<organism evidence="19 20">
    <name type="scientific">Hadarchaeum yellowstonense</name>
    <dbReference type="NCBI Taxonomy" id="1776334"/>
    <lineage>
        <taxon>Archaea</taxon>
        <taxon>Methanobacteriati</taxon>
        <taxon>Candidatus Hadarchaeota</taxon>
        <taxon>Candidatus Hadarchaeia</taxon>
        <taxon>Candidatus Hadarchaeales</taxon>
        <taxon>Candidatus Hadarchaeaceae</taxon>
        <taxon>Candidatus Hadarchaeum</taxon>
    </lineage>
</organism>
<dbReference type="CDD" id="cd07957">
    <property type="entry name" value="Anticodon_Ia_Met"/>
    <property type="match status" value="1"/>
</dbReference>
<dbReference type="PRINTS" id="PR01041">
    <property type="entry name" value="TRNASYNTHMET"/>
</dbReference>
<name>A0A147JSD7_HADYE</name>
<evidence type="ECO:0000256" key="9">
    <source>
        <dbReference type="ARBA" id="ARBA00022741"/>
    </source>
</evidence>
<dbReference type="CDD" id="cd02800">
    <property type="entry name" value="tRNA_bind_EcMetRS_like"/>
    <property type="match status" value="1"/>
</dbReference>
<evidence type="ECO:0000313" key="20">
    <source>
        <dbReference type="Proteomes" id="UP000074294"/>
    </source>
</evidence>
<dbReference type="GO" id="GO:0004825">
    <property type="term" value="F:methionine-tRNA ligase activity"/>
    <property type="evidence" value="ECO:0007669"/>
    <property type="project" value="UniProtKB-EC"/>
</dbReference>
<protein>
    <recommendedName>
        <fullName evidence="5">Methionine--tRNA ligase</fullName>
        <ecNumber evidence="4">6.1.1.10</ecNumber>
    </recommendedName>
    <alternativeName>
        <fullName evidence="14">Methionyl-tRNA synthetase</fullName>
    </alternativeName>
</protein>
<dbReference type="Pfam" id="PF01588">
    <property type="entry name" value="tRNA_bind"/>
    <property type="match status" value="1"/>
</dbReference>